<keyword evidence="3" id="KW-1185">Reference proteome</keyword>
<evidence type="ECO:0000313" key="2">
    <source>
        <dbReference type="EMBL" id="PSS00600.1"/>
    </source>
</evidence>
<dbReference type="InParanoid" id="A0A2T3AJ97"/>
<gene>
    <name evidence="2" type="ORF">BD289DRAFT_423980</name>
</gene>
<proteinExistence type="predicted"/>
<dbReference type="Proteomes" id="UP000241462">
    <property type="component" value="Unassembled WGS sequence"/>
</dbReference>
<sequence>MIAVAIPWSCCFCLFVPEGLAVWLCSKLPVQDRLKAQPIHRPNPHPVCVCANSYASKSKEANKILSSCQAS</sequence>
<dbReference type="EMBL" id="KZ678383">
    <property type="protein sequence ID" value="PSS00600.1"/>
    <property type="molecule type" value="Genomic_DNA"/>
</dbReference>
<evidence type="ECO:0000313" key="3">
    <source>
        <dbReference type="Proteomes" id="UP000241462"/>
    </source>
</evidence>
<feature type="chain" id="PRO_5015728126" description="Secreted protein" evidence="1">
    <location>
        <begin position="22"/>
        <end position="71"/>
    </location>
</feature>
<reference evidence="2 3" key="1">
    <citation type="journal article" date="2018" name="Mycol. Prog.">
        <title>Coniella lustricola, a new species from submerged detritus.</title>
        <authorList>
            <person name="Raudabaugh D.B."/>
            <person name="Iturriaga T."/>
            <person name="Carver A."/>
            <person name="Mondo S."/>
            <person name="Pangilinan J."/>
            <person name="Lipzen A."/>
            <person name="He G."/>
            <person name="Amirebrahimi M."/>
            <person name="Grigoriev I.V."/>
            <person name="Miller A.N."/>
        </authorList>
    </citation>
    <scope>NUCLEOTIDE SEQUENCE [LARGE SCALE GENOMIC DNA]</scope>
    <source>
        <strain evidence="2 3">B22-T-1</strain>
    </source>
</reference>
<evidence type="ECO:0008006" key="4">
    <source>
        <dbReference type="Google" id="ProtNLM"/>
    </source>
</evidence>
<keyword evidence="1" id="KW-0732">Signal</keyword>
<organism evidence="2 3">
    <name type="scientific">Coniella lustricola</name>
    <dbReference type="NCBI Taxonomy" id="2025994"/>
    <lineage>
        <taxon>Eukaryota</taxon>
        <taxon>Fungi</taxon>
        <taxon>Dikarya</taxon>
        <taxon>Ascomycota</taxon>
        <taxon>Pezizomycotina</taxon>
        <taxon>Sordariomycetes</taxon>
        <taxon>Sordariomycetidae</taxon>
        <taxon>Diaporthales</taxon>
        <taxon>Schizoparmaceae</taxon>
        <taxon>Coniella</taxon>
    </lineage>
</organism>
<feature type="signal peptide" evidence="1">
    <location>
        <begin position="1"/>
        <end position="21"/>
    </location>
</feature>
<accession>A0A2T3AJ97</accession>
<evidence type="ECO:0000256" key="1">
    <source>
        <dbReference type="SAM" id="SignalP"/>
    </source>
</evidence>
<protein>
    <recommendedName>
        <fullName evidence="4">Secreted protein</fullName>
    </recommendedName>
</protein>
<name>A0A2T3AJ97_9PEZI</name>
<dbReference type="AlphaFoldDB" id="A0A2T3AJ97"/>